<name>D1VS31_9FIRM</name>
<organism evidence="1 2">
    <name type="scientific">Peptoniphilus lacrimalis 315-B</name>
    <dbReference type="NCBI Taxonomy" id="596330"/>
    <lineage>
        <taxon>Bacteria</taxon>
        <taxon>Bacillati</taxon>
        <taxon>Bacillota</taxon>
        <taxon>Tissierellia</taxon>
        <taxon>Tissierellales</taxon>
        <taxon>Peptoniphilaceae</taxon>
        <taxon>Peptoniphilus</taxon>
    </lineage>
</organism>
<accession>D1VS31</accession>
<evidence type="ECO:0000313" key="1">
    <source>
        <dbReference type="EMBL" id="EFA90672.1"/>
    </source>
</evidence>
<gene>
    <name evidence="1" type="ORF">HMPREF0628_0158</name>
</gene>
<dbReference type="RefSeq" id="WP_004823901.1">
    <property type="nucleotide sequence ID" value="NZ_ADDO01000017.1"/>
</dbReference>
<reference evidence="1 2" key="1">
    <citation type="submission" date="2009-12" db="EMBL/GenBank/DDBJ databases">
        <title>Genome Sequence of Peptoniphilus lacrimalis 315-B.</title>
        <authorList>
            <person name="Durkin A.S."/>
            <person name="Madupu R."/>
            <person name="Torralba M."/>
            <person name="Methe B."/>
            <person name="Sutton G."/>
            <person name="Strausberg R.L."/>
            <person name="Nelson K.E."/>
        </authorList>
    </citation>
    <scope>NUCLEOTIDE SEQUENCE [LARGE SCALE GENOMIC DNA]</scope>
    <source>
        <strain evidence="1 2">315-B</strain>
    </source>
</reference>
<dbReference type="AlphaFoldDB" id="D1VS31"/>
<evidence type="ECO:0000313" key="2">
    <source>
        <dbReference type="Proteomes" id="UP000005711"/>
    </source>
</evidence>
<comment type="caution">
    <text evidence="1">The sequence shown here is derived from an EMBL/GenBank/DDBJ whole genome shotgun (WGS) entry which is preliminary data.</text>
</comment>
<dbReference type="EMBL" id="ADDO01000017">
    <property type="protein sequence ID" value="EFA90672.1"/>
    <property type="molecule type" value="Genomic_DNA"/>
</dbReference>
<dbReference type="eggNOG" id="COG0827">
    <property type="taxonomic scope" value="Bacteria"/>
</dbReference>
<keyword evidence="2" id="KW-1185">Reference proteome</keyword>
<sequence>MSRDKVFDKEAVLQETIIIKAKKESNMPKNITITTTNANFDFYSKTVFEALYDMVVSGEHKYVFLITDKEEADTIKKVNERNDTLPTLGLIIKTGLTVDFRNREALRNDAEEKQFLYFIRNI</sequence>
<proteinExistence type="predicted"/>
<protein>
    <submittedName>
        <fullName evidence="1">Uncharacterized protein</fullName>
    </submittedName>
</protein>
<dbReference type="Proteomes" id="UP000005711">
    <property type="component" value="Unassembled WGS sequence"/>
</dbReference>